<proteinExistence type="predicted"/>
<keyword evidence="1" id="KW-0238">DNA-binding</keyword>
<protein>
    <submittedName>
        <fullName evidence="4">Transcriptional regulator, MerR family</fullName>
    </submittedName>
</protein>
<dbReference type="SMART" id="SM00422">
    <property type="entry name" value="HTH_MERR"/>
    <property type="match status" value="1"/>
</dbReference>
<dbReference type="PROSITE" id="PS50937">
    <property type="entry name" value="HTH_MERR_2"/>
    <property type="match status" value="1"/>
</dbReference>
<dbReference type="InterPro" id="IPR047057">
    <property type="entry name" value="MerR_fam"/>
</dbReference>
<dbReference type="PANTHER" id="PTHR30204:SF58">
    <property type="entry name" value="HTH-TYPE TRANSCRIPTIONAL REGULATOR YFMP"/>
    <property type="match status" value="1"/>
</dbReference>
<dbReference type="AlphaFoldDB" id="M5ETM6"/>
<organism evidence="4 5">
    <name type="scientific">Mesorhizobium metallidurans STM 2683</name>
    <dbReference type="NCBI Taxonomy" id="1297569"/>
    <lineage>
        <taxon>Bacteria</taxon>
        <taxon>Pseudomonadati</taxon>
        <taxon>Pseudomonadota</taxon>
        <taxon>Alphaproteobacteria</taxon>
        <taxon>Hyphomicrobiales</taxon>
        <taxon>Phyllobacteriaceae</taxon>
        <taxon>Mesorhizobium</taxon>
    </lineage>
</organism>
<evidence type="ECO:0000259" key="3">
    <source>
        <dbReference type="PROSITE" id="PS50937"/>
    </source>
</evidence>
<gene>
    <name evidence="4" type="ORF">MESS2_610043</name>
</gene>
<dbReference type="eggNOG" id="COG0789">
    <property type="taxonomic scope" value="Bacteria"/>
</dbReference>
<keyword evidence="5" id="KW-1185">Reference proteome</keyword>
<dbReference type="CDD" id="cd04776">
    <property type="entry name" value="HTH_GnyR"/>
    <property type="match status" value="1"/>
</dbReference>
<feature type="domain" description="HTH merR-type" evidence="3">
    <location>
        <begin position="17"/>
        <end position="84"/>
    </location>
</feature>
<evidence type="ECO:0000313" key="5">
    <source>
        <dbReference type="Proteomes" id="UP000012062"/>
    </source>
</evidence>
<reference evidence="4 5" key="1">
    <citation type="submission" date="2013-02" db="EMBL/GenBank/DDBJ databases">
        <authorList>
            <person name="Genoscope - CEA"/>
        </authorList>
    </citation>
    <scope>NUCLEOTIDE SEQUENCE [LARGE SCALE GENOMIC DNA]</scope>
    <source>
        <strain evidence="4 5">STM 2683</strain>
    </source>
</reference>
<dbReference type="GO" id="GO:0003700">
    <property type="term" value="F:DNA-binding transcription factor activity"/>
    <property type="evidence" value="ECO:0007669"/>
    <property type="project" value="InterPro"/>
</dbReference>
<feature type="coiled-coil region" evidence="2">
    <location>
        <begin position="92"/>
        <end position="133"/>
    </location>
</feature>
<dbReference type="PANTHER" id="PTHR30204">
    <property type="entry name" value="REDOX-CYCLING DRUG-SENSING TRANSCRIPTIONAL ACTIVATOR SOXR"/>
    <property type="match status" value="1"/>
</dbReference>
<dbReference type="InterPro" id="IPR000551">
    <property type="entry name" value="MerR-type_HTH_dom"/>
</dbReference>
<sequence length="141" mass="16740">MIGNPPVQAFGVTMREYYSITELTREFDVSTRTLRFYEDEGLVQPVRRGRTRLFRPSDRHLIRQIMRGKRLGFSINEIREIIQMYKEPPGEVGQLKLMIKRIEEKREDLRQKRRDLEETLAELDQAEESCVERLVELGVNT</sequence>
<dbReference type="STRING" id="1297569.MESS2_610043"/>
<dbReference type="Pfam" id="PF13411">
    <property type="entry name" value="MerR_1"/>
    <property type="match status" value="1"/>
</dbReference>
<name>M5ETM6_9HYPH</name>
<evidence type="ECO:0000313" key="4">
    <source>
        <dbReference type="EMBL" id="CCV07612.1"/>
    </source>
</evidence>
<dbReference type="InterPro" id="IPR009061">
    <property type="entry name" value="DNA-bd_dom_put_sf"/>
</dbReference>
<evidence type="ECO:0000256" key="1">
    <source>
        <dbReference type="ARBA" id="ARBA00023125"/>
    </source>
</evidence>
<dbReference type="EMBL" id="CAUM01000130">
    <property type="protein sequence ID" value="CCV07612.1"/>
    <property type="molecule type" value="Genomic_DNA"/>
</dbReference>
<evidence type="ECO:0000256" key="2">
    <source>
        <dbReference type="SAM" id="Coils"/>
    </source>
</evidence>
<comment type="caution">
    <text evidence="4">The sequence shown here is derived from an EMBL/GenBank/DDBJ whole genome shotgun (WGS) entry which is preliminary data.</text>
</comment>
<dbReference type="Proteomes" id="UP000012062">
    <property type="component" value="Unassembled WGS sequence"/>
</dbReference>
<dbReference type="Gene3D" id="1.10.1660.10">
    <property type="match status" value="1"/>
</dbReference>
<dbReference type="GO" id="GO:0003677">
    <property type="term" value="F:DNA binding"/>
    <property type="evidence" value="ECO:0007669"/>
    <property type="project" value="UniProtKB-KW"/>
</dbReference>
<dbReference type="SUPFAM" id="SSF46955">
    <property type="entry name" value="Putative DNA-binding domain"/>
    <property type="match status" value="1"/>
</dbReference>
<keyword evidence="2" id="KW-0175">Coiled coil</keyword>
<accession>M5ETM6</accession>